<dbReference type="PANTHER" id="PTHR47972">
    <property type="entry name" value="KINESIN-LIKE PROTEIN KLP-3"/>
    <property type="match status" value="1"/>
</dbReference>
<comment type="similarity">
    <text evidence="1">Belongs to the TRAFAC class myosin-kinesin ATPase superfamily. Kinesin family. KIN-14 subfamily.</text>
</comment>
<dbReference type="AlphaFoldDB" id="A0AAD5LWX0"/>
<name>A0AAD5LWX0_PYTIN</name>
<dbReference type="Pfam" id="PF00225">
    <property type="entry name" value="Kinesin"/>
    <property type="match status" value="1"/>
</dbReference>
<organism evidence="11 12">
    <name type="scientific">Pythium insidiosum</name>
    <name type="common">Pythiosis disease agent</name>
    <dbReference type="NCBI Taxonomy" id="114742"/>
    <lineage>
        <taxon>Eukaryota</taxon>
        <taxon>Sar</taxon>
        <taxon>Stramenopiles</taxon>
        <taxon>Oomycota</taxon>
        <taxon>Peronosporomycetes</taxon>
        <taxon>Pythiales</taxon>
        <taxon>Pythiaceae</taxon>
        <taxon>Pythium</taxon>
    </lineage>
</organism>
<dbReference type="InterPro" id="IPR027417">
    <property type="entry name" value="P-loop_NTPase"/>
</dbReference>
<dbReference type="InterPro" id="IPR027640">
    <property type="entry name" value="Kinesin-like_fam"/>
</dbReference>
<proteinExistence type="inferred from homology"/>
<reference evidence="11" key="1">
    <citation type="submission" date="2021-12" db="EMBL/GenBank/DDBJ databases">
        <title>Prjna785345.</title>
        <authorList>
            <person name="Rujirawat T."/>
            <person name="Krajaejun T."/>
        </authorList>
    </citation>
    <scope>NUCLEOTIDE SEQUENCE</scope>
    <source>
        <strain evidence="11">Pi057C3</strain>
    </source>
</reference>
<evidence type="ECO:0000256" key="3">
    <source>
        <dbReference type="ARBA" id="ARBA00022741"/>
    </source>
</evidence>
<dbReference type="GO" id="GO:0005524">
    <property type="term" value="F:ATP binding"/>
    <property type="evidence" value="ECO:0007669"/>
    <property type="project" value="UniProtKB-UniRule"/>
</dbReference>
<dbReference type="PROSITE" id="PS50067">
    <property type="entry name" value="KINESIN_MOTOR_2"/>
    <property type="match status" value="1"/>
</dbReference>
<feature type="compositionally biased region" description="Low complexity" evidence="9">
    <location>
        <begin position="1"/>
        <end position="19"/>
    </location>
</feature>
<feature type="region of interest" description="Disordered" evidence="9">
    <location>
        <begin position="255"/>
        <end position="276"/>
    </location>
</feature>
<keyword evidence="3 6" id="KW-0547">Nucleotide-binding</keyword>
<evidence type="ECO:0000256" key="9">
    <source>
        <dbReference type="SAM" id="MobiDB-lite"/>
    </source>
</evidence>
<dbReference type="SUPFAM" id="SSF52540">
    <property type="entry name" value="P-loop containing nucleoside triphosphate hydrolases"/>
    <property type="match status" value="1"/>
</dbReference>
<evidence type="ECO:0000256" key="2">
    <source>
        <dbReference type="ARBA" id="ARBA00022701"/>
    </source>
</evidence>
<dbReference type="GO" id="GO:0007018">
    <property type="term" value="P:microtubule-based movement"/>
    <property type="evidence" value="ECO:0007669"/>
    <property type="project" value="InterPro"/>
</dbReference>
<evidence type="ECO:0000256" key="5">
    <source>
        <dbReference type="ARBA" id="ARBA00023175"/>
    </source>
</evidence>
<accession>A0AAD5LWX0</accession>
<dbReference type="PRINTS" id="PR00380">
    <property type="entry name" value="KINESINHEAVY"/>
</dbReference>
<feature type="compositionally biased region" description="Low complexity" evidence="9">
    <location>
        <begin position="157"/>
        <end position="168"/>
    </location>
</feature>
<evidence type="ECO:0000259" key="10">
    <source>
        <dbReference type="PROSITE" id="PS50067"/>
    </source>
</evidence>
<feature type="region of interest" description="Disordered" evidence="9">
    <location>
        <begin position="1"/>
        <end position="22"/>
    </location>
</feature>
<feature type="binding site" evidence="6">
    <location>
        <begin position="629"/>
        <end position="636"/>
    </location>
    <ligand>
        <name>ATP</name>
        <dbReference type="ChEBI" id="CHEBI:30616"/>
    </ligand>
</feature>
<dbReference type="Proteomes" id="UP001209570">
    <property type="component" value="Unassembled WGS sequence"/>
</dbReference>
<feature type="coiled-coil region" evidence="8">
    <location>
        <begin position="324"/>
        <end position="486"/>
    </location>
</feature>
<keyword evidence="4 6" id="KW-0067">ATP-binding</keyword>
<evidence type="ECO:0000313" key="11">
    <source>
        <dbReference type="EMBL" id="KAJ0395977.1"/>
    </source>
</evidence>
<gene>
    <name evidence="11" type="ORF">P43SY_008993</name>
</gene>
<feature type="domain" description="Kinesin motor" evidence="10">
    <location>
        <begin position="529"/>
        <end position="878"/>
    </location>
</feature>
<feature type="compositionally biased region" description="Polar residues" evidence="9">
    <location>
        <begin position="255"/>
        <end position="267"/>
    </location>
</feature>
<feature type="region of interest" description="Disordered" evidence="9">
    <location>
        <begin position="34"/>
        <end position="168"/>
    </location>
</feature>
<evidence type="ECO:0000313" key="12">
    <source>
        <dbReference type="Proteomes" id="UP001209570"/>
    </source>
</evidence>
<keyword evidence="5 6" id="KW-0505">Motor protein</keyword>
<keyword evidence="8" id="KW-0175">Coiled coil</keyword>
<sequence>MVLPSSSSSAASAPGSPTSVYAAGHGHVLSHFAGLTTPEPVAPPARRSKVTLRQRPTASISTSAASSPFDITAPLDGAPSSNQDAVHNLVLPTPVLQDMFTRQRDENASQRRRRGADGASAAKKDDGADDGDDSNQQPDAASQPEKEKKAGTQVRMSGSNGSSSRSSSLLLDGSFSSDSYSLLSSIQFITRDLHEDQRANTSQSDRERAFLYKKRYTDVYGLAVGLANRVTELEQLRASHVAQIRGLRDTLSSQSTALASMAPSSTGDAPPSHGEREISRLCREVGQLARQLNERDSYIESLQTHGRDDSGRLRASDLDVRSTVERVERERDAALEELEKLRATLQTRDTELAAAHAERLHLQNSMERTEQELEAVHTQWLKEKSDLLEALDDSKRQQSAECEALRRENAQLRQSSDDRVRQLEAALEKTQRALDDGRRCIARLETEARDLCAEQDARVQSLTAQLQLARADVERLSSETAELSAQHSEALAACEAACRERMEHLERRILQGEVVRRSLHNKVMELKGNIRVFCRVRPVLKHEAALNGTEEIFQFPDDSSTRRQIELLASPRAHVGYGQNGGKETVKKYPFDFDLVFNGQCTQEEIFLEVSALIQSALDGFNVCIFAYGQTGSGKTFTMQGGSASGDAPTAEMGIVGRGIAHIFATIADLRSSGWDFGVSVEMIEIYNETLRDLLAPAGSADKVELRLDTDGKPVVTNSCVHAVEDERAAWRLLQKAMGRRATKTTNMNDRSSRSHSVISFRLNGVNALTGERRTSVVHLVDLAGSERLSKSGSGHDKEMLKEAQCINRSLSALGNVICALAKRSGHVPFRDSKLTHFLSPALGGDSKTLMICTLSPLRQHRDETLNSLRFAKTVNSCEIALPSYGNRS</sequence>
<dbReference type="InterPro" id="IPR036961">
    <property type="entry name" value="Kinesin_motor_dom_sf"/>
</dbReference>
<dbReference type="PROSITE" id="PS00411">
    <property type="entry name" value="KINESIN_MOTOR_1"/>
    <property type="match status" value="1"/>
</dbReference>
<evidence type="ECO:0000256" key="8">
    <source>
        <dbReference type="SAM" id="Coils"/>
    </source>
</evidence>
<dbReference type="GO" id="GO:0005874">
    <property type="term" value="C:microtubule"/>
    <property type="evidence" value="ECO:0007669"/>
    <property type="project" value="UniProtKB-KW"/>
</dbReference>
<evidence type="ECO:0000256" key="1">
    <source>
        <dbReference type="ARBA" id="ARBA00010899"/>
    </source>
</evidence>
<protein>
    <recommendedName>
        <fullName evidence="7">Kinesin-like protein</fullName>
    </recommendedName>
</protein>
<dbReference type="GO" id="GO:0008017">
    <property type="term" value="F:microtubule binding"/>
    <property type="evidence" value="ECO:0007669"/>
    <property type="project" value="InterPro"/>
</dbReference>
<dbReference type="PANTHER" id="PTHR47972:SF45">
    <property type="entry name" value="PROTEIN CLARET SEGREGATIONAL"/>
    <property type="match status" value="1"/>
</dbReference>
<keyword evidence="12" id="KW-1185">Reference proteome</keyword>
<keyword evidence="2 7" id="KW-0493">Microtubule</keyword>
<dbReference type="SMART" id="SM00129">
    <property type="entry name" value="KISc"/>
    <property type="match status" value="1"/>
</dbReference>
<comment type="caution">
    <text evidence="11">The sequence shown here is derived from an EMBL/GenBank/DDBJ whole genome shotgun (WGS) entry which is preliminary data.</text>
</comment>
<feature type="compositionally biased region" description="Low complexity" evidence="9">
    <location>
        <begin position="57"/>
        <end position="67"/>
    </location>
</feature>
<dbReference type="InterPro" id="IPR019821">
    <property type="entry name" value="Kinesin_motor_CS"/>
</dbReference>
<dbReference type="EMBL" id="JAKCXM010000316">
    <property type="protein sequence ID" value="KAJ0395977.1"/>
    <property type="molecule type" value="Genomic_DNA"/>
</dbReference>
<dbReference type="InterPro" id="IPR001752">
    <property type="entry name" value="Kinesin_motor_dom"/>
</dbReference>
<dbReference type="GO" id="GO:0003777">
    <property type="term" value="F:microtubule motor activity"/>
    <property type="evidence" value="ECO:0007669"/>
    <property type="project" value="InterPro"/>
</dbReference>
<evidence type="ECO:0000256" key="6">
    <source>
        <dbReference type="PROSITE-ProRule" id="PRU00283"/>
    </source>
</evidence>
<evidence type="ECO:0000256" key="4">
    <source>
        <dbReference type="ARBA" id="ARBA00022840"/>
    </source>
</evidence>
<dbReference type="Gene3D" id="3.40.850.10">
    <property type="entry name" value="Kinesin motor domain"/>
    <property type="match status" value="1"/>
</dbReference>
<evidence type="ECO:0000256" key="7">
    <source>
        <dbReference type="RuleBase" id="RU000394"/>
    </source>
</evidence>